<dbReference type="InterPro" id="IPR001647">
    <property type="entry name" value="HTH_TetR"/>
</dbReference>
<evidence type="ECO:0000256" key="1">
    <source>
        <dbReference type="ARBA" id="ARBA00023125"/>
    </source>
</evidence>
<dbReference type="PANTHER" id="PTHR30055:SF239">
    <property type="entry name" value="TRANSCRIPTIONAL REGULATORY PROTEIN"/>
    <property type="match status" value="1"/>
</dbReference>
<dbReference type="Proteomes" id="UP001499851">
    <property type="component" value="Unassembled WGS sequence"/>
</dbReference>
<sequence>MTTRDRWIDEGLTVLAEEGAAGLRIDRIAARLDLTKGSFHHHFAGADDYRAALLERHEREQAAALAATAAAAADGPPEVALAVLADRVLDVLDTDRERAVRAWSASDPAARAAQERLDAARLALLERLWAERIGEGEQSRTAALLPHLLVAGISAVHPRPSRAEIRAVFALLAEIAPA</sequence>
<dbReference type="RefSeq" id="WP_344480158.1">
    <property type="nucleotide sequence ID" value="NZ_BAAAQF010000001.1"/>
</dbReference>
<dbReference type="PROSITE" id="PS50977">
    <property type="entry name" value="HTH_TETR_2"/>
    <property type="match status" value="1"/>
</dbReference>
<organism evidence="4 5">
    <name type="scientific">Glycomyces endophyticus</name>
    <dbReference type="NCBI Taxonomy" id="480996"/>
    <lineage>
        <taxon>Bacteria</taxon>
        <taxon>Bacillati</taxon>
        <taxon>Actinomycetota</taxon>
        <taxon>Actinomycetes</taxon>
        <taxon>Glycomycetales</taxon>
        <taxon>Glycomycetaceae</taxon>
        <taxon>Glycomyces</taxon>
    </lineage>
</organism>
<keyword evidence="5" id="KW-1185">Reference proteome</keyword>
<evidence type="ECO:0000313" key="5">
    <source>
        <dbReference type="Proteomes" id="UP001499851"/>
    </source>
</evidence>
<dbReference type="InterPro" id="IPR009057">
    <property type="entry name" value="Homeodomain-like_sf"/>
</dbReference>
<evidence type="ECO:0000313" key="4">
    <source>
        <dbReference type="EMBL" id="GAA1659211.1"/>
    </source>
</evidence>
<name>A0ABN2FTI9_9ACTN</name>
<dbReference type="PANTHER" id="PTHR30055">
    <property type="entry name" value="HTH-TYPE TRANSCRIPTIONAL REGULATOR RUTR"/>
    <property type="match status" value="1"/>
</dbReference>
<proteinExistence type="predicted"/>
<reference evidence="5" key="1">
    <citation type="journal article" date="2019" name="Int. J. Syst. Evol. Microbiol.">
        <title>The Global Catalogue of Microorganisms (GCM) 10K type strain sequencing project: providing services to taxonomists for standard genome sequencing and annotation.</title>
        <authorList>
            <consortium name="The Broad Institute Genomics Platform"/>
            <consortium name="The Broad Institute Genome Sequencing Center for Infectious Disease"/>
            <person name="Wu L."/>
            <person name="Ma J."/>
        </authorList>
    </citation>
    <scope>NUCLEOTIDE SEQUENCE [LARGE SCALE GENOMIC DNA]</scope>
    <source>
        <strain evidence="5">JCM 16001</strain>
    </source>
</reference>
<evidence type="ECO:0000259" key="3">
    <source>
        <dbReference type="PROSITE" id="PS50977"/>
    </source>
</evidence>
<keyword evidence="1 2" id="KW-0238">DNA-binding</keyword>
<dbReference type="EMBL" id="BAAAQF010000001">
    <property type="protein sequence ID" value="GAA1659211.1"/>
    <property type="molecule type" value="Genomic_DNA"/>
</dbReference>
<dbReference type="Gene3D" id="1.10.357.10">
    <property type="entry name" value="Tetracycline Repressor, domain 2"/>
    <property type="match status" value="1"/>
</dbReference>
<feature type="DNA-binding region" description="H-T-H motif" evidence="2">
    <location>
        <begin position="24"/>
        <end position="43"/>
    </location>
</feature>
<dbReference type="Pfam" id="PF00440">
    <property type="entry name" value="TetR_N"/>
    <property type="match status" value="1"/>
</dbReference>
<dbReference type="InterPro" id="IPR050109">
    <property type="entry name" value="HTH-type_TetR-like_transc_reg"/>
</dbReference>
<gene>
    <name evidence="4" type="ORF">GCM10009830_00210</name>
</gene>
<dbReference type="SUPFAM" id="SSF46689">
    <property type="entry name" value="Homeodomain-like"/>
    <property type="match status" value="1"/>
</dbReference>
<comment type="caution">
    <text evidence="4">The sequence shown here is derived from an EMBL/GenBank/DDBJ whole genome shotgun (WGS) entry which is preliminary data.</text>
</comment>
<feature type="domain" description="HTH tetR-type" evidence="3">
    <location>
        <begin position="1"/>
        <end position="61"/>
    </location>
</feature>
<evidence type="ECO:0000256" key="2">
    <source>
        <dbReference type="PROSITE-ProRule" id="PRU00335"/>
    </source>
</evidence>
<protein>
    <recommendedName>
        <fullName evidence="3">HTH tetR-type domain-containing protein</fullName>
    </recommendedName>
</protein>
<accession>A0ABN2FTI9</accession>